<comment type="caution">
    <text evidence="1">The sequence shown here is derived from an EMBL/GenBank/DDBJ whole genome shotgun (WGS) entry which is preliminary data.</text>
</comment>
<keyword evidence="2" id="KW-1185">Reference proteome</keyword>
<evidence type="ECO:0000313" key="2">
    <source>
        <dbReference type="Proteomes" id="UP001205185"/>
    </source>
</evidence>
<dbReference type="Gene3D" id="3.10.20.30">
    <property type="match status" value="1"/>
</dbReference>
<evidence type="ECO:0000313" key="1">
    <source>
        <dbReference type="EMBL" id="MCP2271838.1"/>
    </source>
</evidence>
<dbReference type="InterPro" id="IPR012675">
    <property type="entry name" value="Beta-grasp_dom_sf"/>
</dbReference>
<accession>A0ABT1IGS3</accession>
<dbReference type="SUPFAM" id="SSF54285">
    <property type="entry name" value="MoaD/ThiS"/>
    <property type="match status" value="1"/>
</dbReference>
<reference evidence="1 2" key="1">
    <citation type="submission" date="2022-06" db="EMBL/GenBank/DDBJ databases">
        <title>Genomic Encyclopedia of Archaeal and Bacterial Type Strains, Phase II (KMG-II): from individual species to whole genera.</title>
        <authorList>
            <person name="Goeker M."/>
        </authorList>
    </citation>
    <scope>NUCLEOTIDE SEQUENCE [LARGE SCALE GENOMIC DNA]</scope>
    <source>
        <strain evidence="1 2">DSM 44255</strain>
    </source>
</reference>
<name>A0ABT1IGS3_9PSEU</name>
<dbReference type="CDD" id="cd17040">
    <property type="entry name" value="Ubl_MoaD_like"/>
    <property type="match status" value="1"/>
</dbReference>
<dbReference type="InterPro" id="IPR003749">
    <property type="entry name" value="ThiS/MoaD-like"/>
</dbReference>
<organism evidence="1 2">
    <name type="scientific">Actinokineospora diospyrosa</name>
    <dbReference type="NCBI Taxonomy" id="103728"/>
    <lineage>
        <taxon>Bacteria</taxon>
        <taxon>Bacillati</taxon>
        <taxon>Actinomycetota</taxon>
        <taxon>Actinomycetes</taxon>
        <taxon>Pseudonocardiales</taxon>
        <taxon>Pseudonocardiaceae</taxon>
        <taxon>Actinokineospora</taxon>
    </lineage>
</organism>
<protein>
    <submittedName>
        <fullName evidence="1">Molybdopterin converting factor, small subunit</fullName>
    </submittedName>
</protein>
<sequence>MGLVTVRYFAGARAAAGVHEEKVELPTDATVQDALTAIATLHGDVLGRVMLSASFLLDGVAVRDRAARLPEGTALDVLPPFAGG</sequence>
<dbReference type="InterPro" id="IPR016155">
    <property type="entry name" value="Mopterin_synth/thiamin_S_b"/>
</dbReference>
<proteinExistence type="predicted"/>
<dbReference type="EMBL" id="JAMTCO010000010">
    <property type="protein sequence ID" value="MCP2271838.1"/>
    <property type="molecule type" value="Genomic_DNA"/>
</dbReference>
<dbReference type="Proteomes" id="UP001205185">
    <property type="component" value="Unassembled WGS sequence"/>
</dbReference>
<dbReference type="RefSeq" id="WP_253888798.1">
    <property type="nucleotide sequence ID" value="NZ_BAAAVB010000003.1"/>
</dbReference>
<dbReference type="Pfam" id="PF02597">
    <property type="entry name" value="ThiS"/>
    <property type="match status" value="1"/>
</dbReference>
<gene>
    <name evidence="1" type="ORF">LV75_004352</name>
</gene>